<dbReference type="InterPro" id="IPR046780">
    <property type="entry name" value="aBig_2"/>
</dbReference>
<gene>
    <name evidence="3" type="ORF">ERS852407_05375</name>
</gene>
<protein>
    <submittedName>
        <fullName evidence="3">Flp pilus assembly protein TadC</fullName>
    </submittedName>
</protein>
<proteinExistence type="predicted"/>
<evidence type="ECO:0000256" key="1">
    <source>
        <dbReference type="SAM" id="Phobius"/>
    </source>
</evidence>
<keyword evidence="1" id="KW-1133">Transmembrane helix</keyword>
<feature type="domain" description="Atrophied bacterial Ig" evidence="2">
    <location>
        <begin position="101"/>
        <end position="175"/>
    </location>
</feature>
<organism evidence="3 4">
    <name type="scientific">Hungatella hathewayi</name>
    <dbReference type="NCBI Taxonomy" id="154046"/>
    <lineage>
        <taxon>Bacteria</taxon>
        <taxon>Bacillati</taxon>
        <taxon>Bacillota</taxon>
        <taxon>Clostridia</taxon>
        <taxon>Lachnospirales</taxon>
        <taxon>Lachnospiraceae</taxon>
        <taxon>Hungatella</taxon>
    </lineage>
</organism>
<feature type="transmembrane region" description="Helical" evidence="1">
    <location>
        <begin position="225"/>
        <end position="243"/>
    </location>
</feature>
<dbReference type="Pfam" id="PF20578">
    <property type="entry name" value="aBig_2"/>
    <property type="match status" value="1"/>
</dbReference>
<dbReference type="Proteomes" id="UP000095651">
    <property type="component" value="Unassembled WGS sequence"/>
</dbReference>
<evidence type="ECO:0000313" key="4">
    <source>
        <dbReference type="Proteomes" id="UP000095651"/>
    </source>
</evidence>
<dbReference type="AlphaFoldDB" id="A0A174LNK8"/>
<keyword evidence="1" id="KW-0472">Membrane</keyword>
<reference evidence="3 4" key="1">
    <citation type="submission" date="2015-09" db="EMBL/GenBank/DDBJ databases">
        <authorList>
            <consortium name="Pathogen Informatics"/>
        </authorList>
    </citation>
    <scope>NUCLEOTIDE SEQUENCE [LARGE SCALE GENOMIC DNA]</scope>
    <source>
        <strain evidence="3 4">2789STDY5608850</strain>
    </source>
</reference>
<feature type="transmembrane region" description="Helical" evidence="1">
    <location>
        <begin position="387"/>
        <end position="410"/>
    </location>
</feature>
<dbReference type="RefSeq" id="WP_055659850.1">
    <property type="nucleotide sequence ID" value="NZ_CABIXC010000022.1"/>
</dbReference>
<evidence type="ECO:0000259" key="2">
    <source>
        <dbReference type="Pfam" id="PF20578"/>
    </source>
</evidence>
<feature type="transmembrane region" description="Helical" evidence="1">
    <location>
        <begin position="12"/>
        <end position="30"/>
    </location>
</feature>
<accession>A0A174LNK8</accession>
<sequence>MGKSVKFPVPKFSVACAAAGIILYAVLLIFQGGKWVPVSSLQRASHGEGELLYEVMVRELGEEGREIPVTIPVRDRQYSDEEAKALYNTVLPELTDRILGGNESLEAVRGDLDLVRVLEPYGLTVRWESENTELVDSFGTVVNSGVSEEGETVWLKAVLTDGAHTQEYDIRVTVMPPVLNGDEQLKEKIMEACRRLDTRQKTEKELLLPEEVDGKKLSYYRERDTDYTVIPFWGVLLAFLWAAREKMKEQNAKKQREQLLLLDYSEIVSKFMVFISAGMTIRTAWERIAVGYENTVQEGTRKPRPAYEEMCHTISQLKSGMAESRAYGEFGRRCGLQPYVKLAALLEQNRKTGSKNLKAALELEMVTAFEQRKNLAKKLGEEAGTKLLLPLFLMLGVVMVMMVVPAFLAFY</sequence>
<dbReference type="EMBL" id="CYZE01000022">
    <property type="protein sequence ID" value="CUP23638.1"/>
    <property type="molecule type" value="Genomic_DNA"/>
</dbReference>
<keyword evidence="1" id="KW-0812">Transmembrane</keyword>
<evidence type="ECO:0000313" key="3">
    <source>
        <dbReference type="EMBL" id="CUP23638.1"/>
    </source>
</evidence>
<name>A0A174LNK8_9FIRM</name>